<gene>
    <name evidence="3" type="ORF">BG015_006106</name>
</gene>
<dbReference type="OrthoDB" id="2446616at2759"/>
<reference evidence="3" key="1">
    <citation type="journal article" date="2020" name="Fungal Divers.">
        <title>Resolving the Mortierellaceae phylogeny through synthesis of multi-gene phylogenetics and phylogenomics.</title>
        <authorList>
            <person name="Vandepol N."/>
            <person name="Liber J."/>
            <person name="Desiro A."/>
            <person name="Na H."/>
            <person name="Kennedy M."/>
            <person name="Barry K."/>
            <person name="Grigoriev I.V."/>
            <person name="Miller A.N."/>
            <person name="O'Donnell K."/>
            <person name="Stajich J.E."/>
            <person name="Bonito G."/>
        </authorList>
    </citation>
    <scope>NUCLEOTIDE SEQUENCE</scope>
    <source>
        <strain evidence="3">NRRL 6426</strain>
    </source>
</reference>
<keyword evidence="2" id="KW-0812">Transmembrane</keyword>
<protein>
    <submittedName>
        <fullName evidence="3">Uncharacterized protein</fullName>
    </submittedName>
</protein>
<evidence type="ECO:0000256" key="1">
    <source>
        <dbReference type="SAM" id="MobiDB-lite"/>
    </source>
</evidence>
<comment type="caution">
    <text evidence="3">The sequence shown here is derived from an EMBL/GenBank/DDBJ whole genome shotgun (WGS) entry which is preliminary data.</text>
</comment>
<evidence type="ECO:0000313" key="3">
    <source>
        <dbReference type="EMBL" id="KAF9120259.1"/>
    </source>
</evidence>
<sequence length="292" mass="30831">MGLVGAGNQSSSNDKSNDKLTSTLKYAGIGIGAVAFLGLVFAVVRWRSNKKKRSRKMPDFADVDYGMSTTTGRSKSHRQQRQSEPRSSLGGEGGQSYPFSNRPAIAGAAAVGVGAGALAAGAATGDQDYYNDQYYDDGYAQHSKAGYDNYGNQNGGYDNYGYGQQGYDQGYDQQGYDQQGYYKEAGAAGGYEGYDQHGNYIGDQQGYYDQQGYDYSQQHQQDYQYPAATGVDASGSVVASGVGASTSAAMDGSAVAYPAEAAAVSPRRNGGAEMMSEKDFGNSAGAGYGRQY</sequence>
<organism evidence="3 4">
    <name type="scientific">Linnemannia schmuckeri</name>
    <dbReference type="NCBI Taxonomy" id="64567"/>
    <lineage>
        <taxon>Eukaryota</taxon>
        <taxon>Fungi</taxon>
        <taxon>Fungi incertae sedis</taxon>
        <taxon>Mucoromycota</taxon>
        <taxon>Mortierellomycotina</taxon>
        <taxon>Mortierellomycetes</taxon>
        <taxon>Mortierellales</taxon>
        <taxon>Mortierellaceae</taxon>
        <taxon>Linnemannia</taxon>
    </lineage>
</organism>
<keyword evidence="2" id="KW-1133">Transmembrane helix</keyword>
<proteinExistence type="predicted"/>
<accession>A0A9P5R2J9</accession>
<dbReference type="EMBL" id="JAAAUQ010002869">
    <property type="protein sequence ID" value="KAF9120259.1"/>
    <property type="molecule type" value="Genomic_DNA"/>
</dbReference>
<feature type="transmembrane region" description="Helical" evidence="2">
    <location>
        <begin position="26"/>
        <end position="46"/>
    </location>
</feature>
<feature type="region of interest" description="Disordered" evidence="1">
    <location>
        <begin position="53"/>
        <end position="97"/>
    </location>
</feature>
<feature type="region of interest" description="Disordered" evidence="1">
    <location>
        <begin position="268"/>
        <end position="292"/>
    </location>
</feature>
<keyword evidence="2" id="KW-0472">Membrane</keyword>
<evidence type="ECO:0000313" key="4">
    <source>
        <dbReference type="Proteomes" id="UP000748756"/>
    </source>
</evidence>
<dbReference type="AlphaFoldDB" id="A0A9P5R2J9"/>
<name>A0A9P5R2J9_9FUNG</name>
<keyword evidence="4" id="KW-1185">Reference proteome</keyword>
<evidence type="ECO:0000256" key="2">
    <source>
        <dbReference type="SAM" id="Phobius"/>
    </source>
</evidence>
<dbReference type="Proteomes" id="UP000748756">
    <property type="component" value="Unassembled WGS sequence"/>
</dbReference>